<keyword evidence="2" id="KW-1185">Reference proteome</keyword>
<evidence type="ECO:0000313" key="1">
    <source>
        <dbReference type="EnsemblMetazoa" id="AFAF016133-PA"/>
    </source>
</evidence>
<reference evidence="1" key="2">
    <citation type="submission" date="2020-05" db="UniProtKB">
        <authorList>
            <consortium name="EnsemblMetazoa"/>
        </authorList>
    </citation>
    <scope>IDENTIFICATION</scope>
    <source>
        <strain evidence="1">FAR1</strain>
    </source>
</reference>
<dbReference type="Proteomes" id="UP000075886">
    <property type="component" value="Unassembled WGS sequence"/>
</dbReference>
<sequence>MASKIRIVLAAGSFLFCPPPCLRVSLPYFRVAHFRSMMSRIQKRFWRFTGVKNLPTGPDCSVDSVGYSVFITAIQGTKERFDGPARPQPTYPAKGRRAVRIISNAIGFRFGSQLAAVASAVFLTFARIANQNE</sequence>
<dbReference type="AlphaFoldDB" id="A0A182QSU6"/>
<proteinExistence type="predicted"/>
<name>A0A182QSU6_9DIPT</name>
<protein>
    <submittedName>
        <fullName evidence="1">Uncharacterized protein</fullName>
    </submittedName>
</protein>
<dbReference type="EMBL" id="AXCN02000469">
    <property type="status" value="NOT_ANNOTATED_CDS"/>
    <property type="molecule type" value="Genomic_DNA"/>
</dbReference>
<organism evidence="1 2">
    <name type="scientific">Anopheles farauti</name>
    <dbReference type="NCBI Taxonomy" id="69004"/>
    <lineage>
        <taxon>Eukaryota</taxon>
        <taxon>Metazoa</taxon>
        <taxon>Ecdysozoa</taxon>
        <taxon>Arthropoda</taxon>
        <taxon>Hexapoda</taxon>
        <taxon>Insecta</taxon>
        <taxon>Pterygota</taxon>
        <taxon>Neoptera</taxon>
        <taxon>Endopterygota</taxon>
        <taxon>Diptera</taxon>
        <taxon>Nematocera</taxon>
        <taxon>Culicoidea</taxon>
        <taxon>Culicidae</taxon>
        <taxon>Anophelinae</taxon>
        <taxon>Anopheles</taxon>
    </lineage>
</organism>
<dbReference type="EnsemblMetazoa" id="AFAF016133-RA">
    <property type="protein sequence ID" value="AFAF016133-PA"/>
    <property type="gene ID" value="AFAF016133"/>
</dbReference>
<reference evidence="2" key="1">
    <citation type="submission" date="2014-01" db="EMBL/GenBank/DDBJ databases">
        <title>The Genome Sequence of Anopheles farauti FAR1 (V2).</title>
        <authorList>
            <consortium name="The Broad Institute Genomics Platform"/>
            <person name="Neafsey D.E."/>
            <person name="Besansky N."/>
            <person name="Howell P."/>
            <person name="Walton C."/>
            <person name="Young S.K."/>
            <person name="Zeng Q."/>
            <person name="Gargeya S."/>
            <person name="Fitzgerald M."/>
            <person name="Haas B."/>
            <person name="Abouelleil A."/>
            <person name="Allen A.W."/>
            <person name="Alvarado L."/>
            <person name="Arachchi H.M."/>
            <person name="Berlin A.M."/>
            <person name="Chapman S.B."/>
            <person name="Gainer-Dewar J."/>
            <person name="Goldberg J."/>
            <person name="Griggs A."/>
            <person name="Gujja S."/>
            <person name="Hansen M."/>
            <person name="Howarth C."/>
            <person name="Imamovic A."/>
            <person name="Ireland A."/>
            <person name="Larimer J."/>
            <person name="McCowan C."/>
            <person name="Murphy C."/>
            <person name="Pearson M."/>
            <person name="Poon T.W."/>
            <person name="Priest M."/>
            <person name="Roberts A."/>
            <person name="Saif S."/>
            <person name="Shea T."/>
            <person name="Sisk P."/>
            <person name="Sykes S."/>
            <person name="Wortman J."/>
            <person name="Nusbaum C."/>
            <person name="Birren B."/>
        </authorList>
    </citation>
    <scope>NUCLEOTIDE SEQUENCE [LARGE SCALE GENOMIC DNA]</scope>
    <source>
        <strain evidence="2">FAR1</strain>
    </source>
</reference>
<evidence type="ECO:0000313" key="2">
    <source>
        <dbReference type="Proteomes" id="UP000075886"/>
    </source>
</evidence>
<dbReference type="VEuPathDB" id="VectorBase:AFAF016133"/>
<accession>A0A182QSU6</accession>